<dbReference type="Gene3D" id="3.20.20.100">
    <property type="entry name" value="NADP-dependent oxidoreductase domain"/>
    <property type="match status" value="1"/>
</dbReference>
<evidence type="ECO:0000313" key="3">
    <source>
        <dbReference type="EMBL" id="TCU14233.1"/>
    </source>
</evidence>
<dbReference type="InterPro" id="IPR023210">
    <property type="entry name" value="NADP_OxRdtase_dom"/>
</dbReference>
<dbReference type="InterPro" id="IPR036812">
    <property type="entry name" value="NAD(P)_OxRdtase_dom_sf"/>
</dbReference>
<protein>
    <submittedName>
        <fullName evidence="3">Aldo/keto reductase family protein</fullName>
    </submittedName>
</protein>
<evidence type="ECO:0000259" key="2">
    <source>
        <dbReference type="Pfam" id="PF00248"/>
    </source>
</evidence>
<dbReference type="PANTHER" id="PTHR43625:SF77">
    <property type="entry name" value="ALDO-KETO REDUCTASE"/>
    <property type="match status" value="1"/>
</dbReference>
<dbReference type="GO" id="GO:0016491">
    <property type="term" value="F:oxidoreductase activity"/>
    <property type="evidence" value="ECO:0007669"/>
    <property type="project" value="UniProtKB-KW"/>
</dbReference>
<name>A0AAX2QBR7_9HYPH</name>
<dbReference type="EMBL" id="SMBI01000023">
    <property type="protein sequence ID" value="TCU14233.1"/>
    <property type="molecule type" value="Genomic_DNA"/>
</dbReference>
<evidence type="ECO:0000256" key="1">
    <source>
        <dbReference type="ARBA" id="ARBA00023002"/>
    </source>
</evidence>
<evidence type="ECO:0000313" key="4">
    <source>
        <dbReference type="Proteomes" id="UP000295021"/>
    </source>
</evidence>
<dbReference type="InterPro" id="IPR050791">
    <property type="entry name" value="Aldo-Keto_reductase"/>
</dbReference>
<dbReference type="SUPFAM" id="SSF51430">
    <property type="entry name" value="NAD(P)-linked oxidoreductase"/>
    <property type="match status" value="1"/>
</dbReference>
<reference evidence="3 4" key="1">
    <citation type="submission" date="2019-03" db="EMBL/GenBank/DDBJ databases">
        <title>Genomic Encyclopedia of Type Strains, Phase IV (KMG-V): Genome sequencing to study the core and pangenomes of soil and plant-associated prokaryotes.</title>
        <authorList>
            <person name="Whitman W."/>
        </authorList>
    </citation>
    <scope>NUCLEOTIDE SEQUENCE [LARGE SCALE GENOMIC DNA]</scope>
    <source>
        <strain evidence="3 4">FB403</strain>
    </source>
</reference>
<feature type="domain" description="NADP-dependent oxidoreductase" evidence="2">
    <location>
        <begin position="2"/>
        <end position="108"/>
    </location>
</feature>
<keyword evidence="1" id="KW-0560">Oxidoreductase</keyword>
<dbReference type="Pfam" id="PF00248">
    <property type="entry name" value="Aldo_ket_red"/>
    <property type="match status" value="1"/>
</dbReference>
<gene>
    <name evidence="3" type="ORF">EV131_12350</name>
</gene>
<dbReference type="Proteomes" id="UP000295021">
    <property type="component" value="Unassembled WGS sequence"/>
</dbReference>
<dbReference type="GO" id="GO:0005737">
    <property type="term" value="C:cytoplasm"/>
    <property type="evidence" value="ECO:0007669"/>
    <property type="project" value="TreeGrafter"/>
</dbReference>
<dbReference type="AlphaFoldDB" id="A0AAX2QBR7"/>
<sequence>MVPYSPLGRGMLTGLAFATSLTDTDARQHFPRFTAEYLAANMLLVAKINIAFARGVSAAQIALAWHYVQSCKLKVKTVPIPGRRKCSGLLENVAAESMILTAQEMKALAPLASL</sequence>
<organism evidence="3 4">
    <name type="scientific">Rhizobium laguerreae</name>
    <dbReference type="NCBI Taxonomy" id="1076926"/>
    <lineage>
        <taxon>Bacteria</taxon>
        <taxon>Pseudomonadati</taxon>
        <taxon>Pseudomonadota</taxon>
        <taxon>Alphaproteobacteria</taxon>
        <taxon>Hyphomicrobiales</taxon>
        <taxon>Rhizobiaceae</taxon>
        <taxon>Rhizobium/Agrobacterium group</taxon>
        <taxon>Rhizobium</taxon>
    </lineage>
</organism>
<accession>A0AAX2QBR7</accession>
<proteinExistence type="predicted"/>
<comment type="caution">
    <text evidence="3">The sequence shown here is derived from an EMBL/GenBank/DDBJ whole genome shotgun (WGS) entry which is preliminary data.</text>
</comment>
<dbReference type="PANTHER" id="PTHR43625">
    <property type="entry name" value="AFLATOXIN B1 ALDEHYDE REDUCTASE"/>
    <property type="match status" value="1"/>
</dbReference>